<dbReference type="EMBL" id="JBAMIC010000010">
    <property type="protein sequence ID" value="KAK7102872.1"/>
    <property type="molecule type" value="Genomic_DNA"/>
</dbReference>
<name>A0AAN9GC82_9CAEN</name>
<comment type="caution">
    <text evidence="1">The sequence shown here is derived from an EMBL/GenBank/DDBJ whole genome shotgun (WGS) entry which is preliminary data.</text>
</comment>
<evidence type="ECO:0000313" key="2">
    <source>
        <dbReference type="Proteomes" id="UP001374579"/>
    </source>
</evidence>
<proteinExistence type="predicted"/>
<gene>
    <name evidence="1" type="ORF">V1264_021031</name>
</gene>
<dbReference type="Proteomes" id="UP001374579">
    <property type="component" value="Unassembled WGS sequence"/>
</dbReference>
<sequence>MNACQLICEAMLKPWTVLFFGTNFRCLSHALVYEGSSGTRPRKRLTHCTTQAMQALQRSPSRLMHQLPFASGCLKGWSKQPMGANRKTTRMTDRCQCVRKDVIRYVAGSVVKKLKKKVWGLKKGAYRYEKLRCLEALRFSELSESDCDSSTDMTTVLNRGGLTFVKDNIVQMFLDMQDIFRRTVGVACSAKMKADDKDFLQQCQINDTVPVLFYDTVYAFDISLKVQEDVFENAVLLFFLNPSPPQAEDNVNDGQGAARVERVEHEEQVAYQ</sequence>
<protein>
    <submittedName>
        <fullName evidence="1">Uncharacterized protein</fullName>
    </submittedName>
</protein>
<dbReference type="AlphaFoldDB" id="A0AAN9GC82"/>
<evidence type="ECO:0000313" key="1">
    <source>
        <dbReference type="EMBL" id="KAK7102872.1"/>
    </source>
</evidence>
<accession>A0AAN9GC82</accession>
<reference evidence="1 2" key="1">
    <citation type="submission" date="2024-02" db="EMBL/GenBank/DDBJ databases">
        <title>Chromosome-scale genome assembly of the rough periwinkle Littorina saxatilis.</title>
        <authorList>
            <person name="De Jode A."/>
            <person name="Faria R."/>
            <person name="Formenti G."/>
            <person name="Sims Y."/>
            <person name="Smith T.P."/>
            <person name="Tracey A."/>
            <person name="Wood J.M.D."/>
            <person name="Zagrodzka Z.B."/>
            <person name="Johannesson K."/>
            <person name="Butlin R.K."/>
            <person name="Leder E.H."/>
        </authorList>
    </citation>
    <scope>NUCLEOTIDE SEQUENCE [LARGE SCALE GENOMIC DNA]</scope>
    <source>
        <strain evidence="1">Snail1</strain>
        <tissue evidence="1">Muscle</tissue>
    </source>
</reference>
<organism evidence="1 2">
    <name type="scientific">Littorina saxatilis</name>
    <dbReference type="NCBI Taxonomy" id="31220"/>
    <lineage>
        <taxon>Eukaryota</taxon>
        <taxon>Metazoa</taxon>
        <taxon>Spiralia</taxon>
        <taxon>Lophotrochozoa</taxon>
        <taxon>Mollusca</taxon>
        <taxon>Gastropoda</taxon>
        <taxon>Caenogastropoda</taxon>
        <taxon>Littorinimorpha</taxon>
        <taxon>Littorinoidea</taxon>
        <taxon>Littorinidae</taxon>
        <taxon>Littorina</taxon>
    </lineage>
</organism>
<keyword evidence="2" id="KW-1185">Reference proteome</keyword>